<dbReference type="Gene3D" id="3.30.10.20">
    <property type="match status" value="1"/>
</dbReference>
<name>A0A8J3JE10_9ACTN</name>
<proteinExistence type="predicted"/>
<dbReference type="InterPro" id="IPR005543">
    <property type="entry name" value="PASTA_dom"/>
</dbReference>
<reference evidence="3 4" key="1">
    <citation type="submission" date="2021-01" db="EMBL/GenBank/DDBJ databases">
        <title>Whole genome shotgun sequence of Catellatospora bangladeshensis NBRC 107357.</title>
        <authorList>
            <person name="Komaki H."/>
            <person name="Tamura T."/>
        </authorList>
    </citation>
    <scope>NUCLEOTIDE SEQUENCE [LARGE SCALE GENOMIC DNA]</scope>
    <source>
        <strain evidence="3 4">NBRC 107357</strain>
    </source>
</reference>
<gene>
    <name evidence="3" type="ORF">Cba03nite_40350</name>
</gene>
<dbReference type="Proteomes" id="UP000601223">
    <property type="component" value="Unassembled WGS sequence"/>
</dbReference>
<dbReference type="AlphaFoldDB" id="A0A8J3JE10"/>
<evidence type="ECO:0000256" key="1">
    <source>
        <dbReference type="SAM" id="Phobius"/>
    </source>
</evidence>
<dbReference type="EMBL" id="BONF01000023">
    <property type="protein sequence ID" value="GIF82686.1"/>
    <property type="molecule type" value="Genomic_DNA"/>
</dbReference>
<dbReference type="CDD" id="cd06577">
    <property type="entry name" value="PASTA_pknB"/>
    <property type="match status" value="1"/>
</dbReference>
<keyword evidence="1" id="KW-1133">Transmembrane helix</keyword>
<keyword evidence="1" id="KW-0812">Transmembrane</keyword>
<keyword evidence="4" id="KW-1185">Reference proteome</keyword>
<dbReference type="PROSITE" id="PS51178">
    <property type="entry name" value="PASTA"/>
    <property type="match status" value="1"/>
</dbReference>
<evidence type="ECO:0000259" key="2">
    <source>
        <dbReference type="PROSITE" id="PS51178"/>
    </source>
</evidence>
<feature type="transmembrane region" description="Helical" evidence="1">
    <location>
        <begin position="140"/>
        <end position="161"/>
    </location>
</feature>
<dbReference type="RefSeq" id="WP_203748323.1">
    <property type="nucleotide sequence ID" value="NZ_BONF01000023.1"/>
</dbReference>
<evidence type="ECO:0000313" key="4">
    <source>
        <dbReference type="Proteomes" id="UP000601223"/>
    </source>
</evidence>
<keyword evidence="1" id="KW-0472">Membrane</keyword>
<comment type="caution">
    <text evidence="3">The sequence shown here is derived from an EMBL/GenBank/DDBJ whole genome shotgun (WGS) entry which is preliminary data.</text>
</comment>
<dbReference type="SMART" id="SM00740">
    <property type="entry name" value="PASTA"/>
    <property type="match status" value="1"/>
</dbReference>
<accession>A0A8J3JE10</accession>
<protein>
    <recommendedName>
        <fullName evidence="2">PASTA domain-containing protein</fullName>
    </recommendedName>
</protein>
<organism evidence="3 4">
    <name type="scientific">Catellatospora bangladeshensis</name>
    <dbReference type="NCBI Taxonomy" id="310355"/>
    <lineage>
        <taxon>Bacteria</taxon>
        <taxon>Bacillati</taxon>
        <taxon>Actinomycetota</taxon>
        <taxon>Actinomycetes</taxon>
        <taxon>Micromonosporales</taxon>
        <taxon>Micromonosporaceae</taxon>
        <taxon>Catellatospora</taxon>
    </lineage>
</organism>
<feature type="domain" description="PASTA" evidence="2">
    <location>
        <begin position="185"/>
        <end position="255"/>
    </location>
</feature>
<evidence type="ECO:0000313" key="3">
    <source>
        <dbReference type="EMBL" id="GIF82686.1"/>
    </source>
</evidence>
<dbReference type="Pfam" id="PF03793">
    <property type="entry name" value="PASTA"/>
    <property type="match status" value="1"/>
</dbReference>
<sequence>MTENGKNEKWVITTATPEVTLGQDRAAEVTFTITNQSRRTGRPGIDFHTGPETDAAWFSVEEYPRPKPGATAPLVVKINVPQTAPAGRYEFQARLTPPLGLGAQRDAELSDAPEETSVLSRRVAVVVPAPPAPEKKPFPWWIVVAAALAVLVIGVVTWIVWPEGEPEAATTPQPSVSATPEVSASPVPVVMVAVPKLIGLPPADAKAALAKAGLVAGTVQFGWDNTRGPGAVTRQSLPGGASAAKGSTVDLGVSAAAAKPVISQPVTNSSVPPGRMPVVVWTQPDSWPVRWLLTVQIERCTKSAFGEVCQLTPAVSSQVATAREFTPAMPTLNYATVNNVRDNGWVTVNVHVLDDYGNATEAGSVRVYLEH</sequence>